<evidence type="ECO:0000313" key="15">
    <source>
        <dbReference type="Proteomes" id="UP000045706"/>
    </source>
</evidence>
<dbReference type="PROSITE" id="PS00512">
    <property type="entry name" value="ALPHA_GALACTOSIDASE"/>
    <property type="match status" value="2"/>
</dbReference>
<keyword evidence="7 10" id="KW-0378">Hydrolase</keyword>
<dbReference type="Pfam" id="PF17801">
    <property type="entry name" value="Melibiase_C"/>
    <property type="match status" value="1"/>
</dbReference>
<dbReference type="PANTHER" id="PTHR11452:SF61">
    <property type="entry name" value="ALPHA-GALACTOSIDASE B-RELATED"/>
    <property type="match status" value="1"/>
</dbReference>
<gene>
    <name evidence="14" type="ORF">BN1723_005461</name>
</gene>
<dbReference type="InterPro" id="IPR000111">
    <property type="entry name" value="Glyco_hydro_27/36_CS"/>
</dbReference>
<feature type="chain" id="PRO_5002567756" description="Alpha-galactosidase" evidence="12">
    <location>
        <begin position="29"/>
        <end position="704"/>
    </location>
</feature>
<keyword evidence="10" id="KW-1015">Disulfide bond</keyword>
<dbReference type="SUPFAM" id="SSF51011">
    <property type="entry name" value="Glycosyl hydrolase domain"/>
    <property type="match status" value="1"/>
</dbReference>
<evidence type="ECO:0000256" key="7">
    <source>
        <dbReference type="ARBA" id="ARBA00022801"/>
    </source>
</evidence>
<dbReference type="PANTHER" id="PTHR11452">
    <property type="entry name" value="ALPHA-GALACTOSIDASE/ALPHA-N-ACETYLGALACTOSAMINIDASE"/>
    <property type="match status" value="1"/>
</dbReference>
<accession>A0A0G4N989</accession>
<evidence type="ECO:0000256" key="9">
    <source>
        <dbReference type="ARBA" id="ARBA00023295"/>
    </source>
</evidence>
<dbReference type="PRINTS" id="PR00740">
    <property type="entry name" value="GLHYDRLASE27"/>
</dbReference>
<evidence type="ECO:0000256" key="12">
    <source>
        <dbReference type="SAM" id="SignalP"/>
    </source>
</evidence>
<comment type="subcellular location">
    <subcellularLocation>
        <location evidence="3">Secreted</location>
    </subcellularLocation>
</comment>
<dbReference type="GO" id="GO:0005975">
    <property type="term" value="P:carbohydrate metabolic process"/>
    <property type="evidence" value="ECO:0007669"/>
    <property type="project" value="InterPro"/>
</dbReference>
<dbReference type="GO" id="GO:0004557">
    <property type="term" value="F:alpha-galactosidase activity"/>
    <property type="evidence" value="ECO:0007669"/>
    <property type="project" value="UniProtKB-EC"/>
</dbReference>
<feature type="region of interest" description="Disordered" evidence="11">
    <location>
        <begin position="414"/>
        <end position="445"/>
    </location>
</feature>
<name>A0A0G4N989_VERLO</name>
<dbReference type="Pfam" id="PF16499">
    <property type="entry name" value="Melibiase_2"/>
    <property type="match status" value="3"/>
</dbReference>
<dbReference type="Gene3D" id="2.60.40.1180">
    <property type="entry name" value="Golgi alpha-mannosidase II"/>
    <property type="match status" value="1"/>
</dbReference>
<evidence type="ECO:0000256" key="5">
    <source>
        <dbReference type="ARBA" id="ARBA00022525"/>
    </source>
</evidence>
<dbReference type="Gene3D" id="3.20.20.70">
    <property type="entry name" value="Aldolase class I"/>
    <property type="match status" value="2"/>
</dbReference>
<dbReference type="GO" id="GO:0005576">
    <property type="term" value="C:extracellular region"/>
    <property type="evidence" value="ECO:0007669"/>
    <property type="project" value="UniProtKB-SubCell"/>
</dbReference>
<feature type="signal peptide" evidence="12">
    <location>
        <begin position="1"/>
        <end position="28"/>
    </location>
</feature>
<keyword evidence="6 12" id="KW-0732">Signal</keyword>
<comment type="catalytic activity">
    <reaction evidence="1 10">
        <text>Hydrolysis of terminal, non-reducing alpha-D-galactose residues in alpha-D-galactosides, including galactose oligosaccharides, galactomannans and galactolipids.</text>
        <dbReference type="EC" id="3.2.1.22"/>
    </reaction>
</comment>
<evidence type="ECO:0000256" key="1">
    <source>
        <dbReference type="ARBA" id="ARBA00001255"/>
    </source>
</evidence>
<evidence type="ECO:0000259" key="13">
    <source>
        <dbReference type="Pfam" id="PF17801"/>
    </source>
</evidence>
<dbReference type="InterPro" id="IPR041233">
    <property type="entry name" value="Melibiase_C"/>
</dbReference>
<sequence>MFPCWPFRRASWPLLALPLLAEVPATYAQDAQQPLKEPSDMGVIRNILPAGLALATTGAAQLTSPGGVGRLPALGWNSWNEYGCDIDESVFLKVGHHLVDYGLKDLGYEYVNIDDCWSDKVLRRDNTTKEIIPDYVKFPNGIKHVADEIHKLGLKVGIYSNAGLSTCGGFAASLGYEDVDAATFAKWGIDYLKYDNCAVPEEWWDDWKASWPLLALPLLAEVPATYAQDAQQPLKEPSDMGVIRNILPAGLALATTGAAQLTSPGGVGRLPALGWNSWNEYGCDIDESVFLKVGHHLVDYGLKDLGYEYVNIDDCWSDKVLRRDNTTKEIIPDYVKFPNGIKHVADEIHKLGLKVGIYSNAGLSTCGGFAASLGYEDIDAATFAKWGIDYLKYDNCAVPEEWWDDWKYVPENWFGGPPNEKQDDGSPVNSKTDKPAPPGYDWSTSNSAERFRRMRDELLKQDRTIQYSLCAWGHAHVEQWGNDTGHSWRMWGDIYPVWHGKHEWSWGIAPILNHASFFWNTSDFWGHNDWDMLEVGNGELTLAESRSHFALWAALKSPLIIGTRLEGIKPEILAILANKELVDFNQDPIVGASAKPYDWGLGREFGSWNQTNPAEYWAGESSKGTHVFILNTLDVEDEKVIVFADVPGLEAGKRYVVHNMWTGSDLGAFEDSFKIDLDAHDTAALRINEIVCPKKRALADQETE</sequence>
<organism evidence="14 15">
    <name type="scientific">Verticillium longisporum</name>
    <name type="common">Verticillium dahliae var. longisporum</name>
    <dbReference type="NCBI Taxonomy" id="100787"/>
    <lineage>
        <taxon>Eukaryota</taxon>
        <taxon>Fungi</taxon>
        <taxon>Dikarya</taxon>
        <taxon>Ascomycota</taxon>
        <taxon>Pezizomycotina</taxon>
        <taxon>Sordariomycetes</taxon>
        <taxon>Hypocreomycetidae</taxon>
        <taxon>Glomerellales</taxon>
        <taxon>Plectosphaerellaceae</taxon>
        <taxon>Verticillium</taxon>
    </lineage>
</organism>
<dbReference type="InterPro" id="IPR013785">
    <property type="entry name" value="Aldolase_TIM"/>
</dbReference>
<proteinExistence type="inferred from homology"/>
<dbReference type="CDD" id="cd14792">
    <property type="entry name" value="GH27"/>
    <property type="match status" value="2"/>
</dbReference>
<dbReference type="EC" id="3.2.1.22" evidence="10"/>
<evidence type="ECO:0000256" key="2">
    <source>
        <dbReference type="ARBA" id="ARBA00003969"/>
    </source>
</evidence>
<comment type="similarity">
    <text evidence="4 10">Belongs to the glycosyl hydrolase 27 family.</text>
</comment>
<evidence type="ECO:0000313" key="14">
    <source>
        <dbReference type="EMBL" id="CRK43003.1"/>
    </source>
</evidence>
<evidence type="ECO:0000256" key="10">
    <source>
        <dbReference type="RuleBase" id="RU361168"/>
    </source>
</evidence>
<protein>
    <recommendedName>
        <fullName evidence="10">Alpha-galactosidase</fullName>
        <ecNumber evidence="10">3.2.1.22</ecNumber>
    </recommendedName>
    <alternativeName>
        <fullName evidence="10">Melibiase</fullName>
    </alternativeName>
</protein>
<keyword evidence="8" id="KW-0325">Glycoprotein</keyword>
<dbReference type="EMBL" id="CVQI01033051">
    <property type="protein sequence ID" value="CRK43003.1"/>
    <property type="molecule type" value="Genomic_DNA"/>
</dbReference>
<comment type="function">
    <text evidence="2">Hydrolyzes a variety of simple alpha-D-galactoside as well as more complex molecules such as oligosaccharides and polysaccharides.</text>
</comment>
<dbReference type="InterPro" id="IPR017853">
    <property type="entry name" value="GH"/>
</dbReference>
<evidence type="ECO:0000256" key="3">
    <source>
        <dbReference type="ARBA" id="ARBA00004613"/>
    </source>
</evidence>
<dbReference type="Proteomes" id="UP000045706">
    <property type="component" value="Unassembled WGS sequence"/>
</dbReference>
<evidence type="ECO:0000256" key="4">
    <source>
        <dbReference type="ARBA" id="ARBA00009743"/>
    </source>
</evidence>
<reference evidence="15" key="1">
    <citation type="submission" date="2015-05" db="EMBL/GenBank/DDBJ databases">
        <authorList>
            <person name="Fogelqvist Johan"/>
        </authorList>
    </citation>
    <scope>NUCLEOTIDE SEQUENCE [LARGE SCALE GENOMIC DNA]</scope>
</reference>
<keyword evidence="9 10" id="KW-0326">Glycosidase</keyword>
<evidence type="ECO:0000256" key="8">
    <source>
        <dbReference type="ARBA" id="ARBA00023180"/>
    </source>
</evidence>
<dbReference type="InterPro" id="IPR013780">
    <property type="entry name" value="Glyco_hydro_b"/>
</dbReference>
<feature type="domain" description="Alpha galactosidase C-terminal" evidence="13">
    <location>
        <begin position="612"/>
        <end position="687"/>
    </location>
</feature>
<keyword evidence="5" id="KW-0964">Secreted</keyword>
<dbReference type="AlphaFoldDB" id="A0A0G4N989"/>
<evidence type="ECO:0000256" key="6">
    <source>
        <dbReference type="ARBA" id="ARBA00022729"/>
    </source>
</evidence>
<dbReference type="InterPro" id="IPR002241">
    <property type="entry name" value="Glyco_hydro_27"/>
</dbReference>
<dbReference type="SUPFAM" id="SSF51445">
    <property type="entry name" value="(Trans)glycosidases"/>
    <property type="match status" value="2"/>
</dbReference>
<evidence type="ECO:0000256" key="11">
    <source>
        <dbReference type="SAM" id="MobiDB-lite"/>
    </source>
</evidence>